<name>A0A8H3EGE1_9LECA</name>
<dbReference type="Proteomes" id="UP000664203">
    <property type="component" value="Unassembled WGS sequence"/>
</dbReference>
<gene>
    <name evidence="2" type="ORF">ALECFALPRED_002612</name>
</gene>
<reference evidence="2" key="1">
    <citation type="submission" date="2021-03" db="EMBL/GenBank/DDBJ databases">
        <authorList>
            <person name="Tagirdzhanova G."/>
        </authorList>
    </citation>
    <scope>NUCLEOTIDE SEQUENCE</scope>
</reference>
<evidence type="ECO:0000313" key="3">
    <source>
        <dbReference type="Proteomes" id="UP000664203"/>
    </source>
</evidence>
<evidence type="ECO:0000256" key="1">
    <source>
        <dbReference type="SAM" id="MobiDB-lite"/>
    </source>
</evidence>
<protein>
    <submittedName>
        <fullName evidence="2">Uncharacterized protein</fullName>
    </submittedName>
</protein>
<comment type="caution">
    <text evidence="2">The sequence shown here is derived from an EMBL/GenBank/DDBJ whole genome shotgun (WGS) entry which is preliminary data.</text>
</comment>
<organism evidence="2 3">
    <name type="scientific">Alectoria fallacina</name>
    <dbReference type="NCBI Taxonomy" id="1903189"/>
    <lineage>
        <taxon>Eukaryota</taxon>
        <taxon>Fungi</taxon>
        <taxon>Dikarya</taxon>
        <taxon>Ascomycota</taxon>
        <taxon>Pezizomycotina</taxon>
        <taxon>Lecanoromycetes</taxon>
        <taxon>OSLEUM clade</taxon>
        <taxon>Lecanoromycetidae</taxon>
        <taxon>Lecanorales</taxon>
        <taxon>Lecanorineae</taxon>
        <taxon>Parmeliaceae</taxon>
        <taxon>Alectoria</taxon>
    </lineage>
</organism>
<evidence type="ECO:0000313" key="2">
    <source>
        <dbReference type="EMBL" id="CAF9906716.1"/>
    </source>
</evidence>
<dbReference type="OrthoDB" id="5446993at2759"/>
<proteinExistence type="predicted"/>
<feature type="compositionally biased region" description="Basic and acidic residues" evidence="1">
    <location>
        <begin position="266"/>
        <end position="286"/>
    </location>
</feature>
<sequence>MAPFSDPQMDHLMDQYFEHDRDPKFIYQGSQESIIKELNAWIVRRKEVYMEQMEVRDLSQKATKAAMNDPAIVQEPGYFKTILGRKNRATVLDNEANVDSARAAFLLDTLKSRGFTWPELWWEPNIDGGVCSFLGTVDKAFDAHATLTILEAKEEEERLTANRAELDPQIQAKWAAVEAKYGRPLGEEAIMAMAAEMAGEGNGAGGGQIPTGRGQPGGSHGNSSGGDAWPNGKPAVVRRAEEKLKVALALALDKGIFTQGSQRNPSRQEKRAEARKEAKAKAKEDK</sequence>
<accession>A0A8H3EGE1</accession>
<feature type="region of interest" description="Disordered" evidence="1">
    <location>
        <begin position="255"/>
        <end position="286"/>
    </location>
</feature>
<feature type="region of interest" description="Disordered" evidence="1">
    <location>
        <begin position="201"/>
        <end position="236"/>
    </location>
</feature>
<dbReference type="EMBL" id="CAJPDR010000018">
    <property type="protein sequence ID" value="CAF9906716.1"/>
    <property type="molecule type" value="Genomic_DNA"/>
</dbReference>
<dbReference type="AlphaFoldDB" id="A0A8H3EGE1"/>
<feature type="compositionally biased region" description="Gly residues" evidence="1">
    <location>
        <begin position="201"/>
        <end position="224"/>
    </location>
</feature>
<keyword evidence="3" id="KW-1185">Reference proteome</keyword>